<dbReference type="EMBL" id="CP108222">
    <property type="protein sequence ID" value="WTT16783.1"/>
    <property type="molecule type" value="Genomic_DNA"/>
</dbReference>
<organism evidence="1">
    <name type="scientific">Streptomyces sp. NBC_00093</name>
    <dbReference type="NCBI Taxonomy" id="2975649"/>
    <lineage>
        <taxon>Bacteria</taxon>
        <taxon>Bacillati</taxon>
        <taxon>Actinomycetota</taxon>
        <taxon>Actinomycetes</taxon>
        <taxon>Kitasatosporales</taxon>
        <taxon>Streptomycetaceae</taxon>
        <taxon>Streptomyces</taxon>
    </lineage>
</organism>
<protein>
    <submittedName>
        <fullName evidence="1">Uncharacterized protein</fullName>
    </submittedName>
</protein>
<dbReference type="AlphaFoldDB" id="A0AAU1ZWH1"/>
<accession>A0AAU1ZWH1</accession>
<reference evidence="1" key="1">
    <citation type="submission" date="2022-10" db="EMBL/GenBank/DDBJ databases">
        <title>The complete genomes of actinobacterial strains from the NBC collection.</title>
        <authorList>
            <person name="Joergensen T.S."/>
            <person name="Alvarez Arevalo M."/>
            <person name="Sterndorff E.B."/>
            <person name="Faurdal D."/>
            <person name="Vuksanovic O."/>
            <person name="Mourched A.-S."/>
            <person name="Charusanti P."/>
            <person name="Shaw S."/>
            <person name="Blin K."/>
            <person name="Weber T."/>
        </authorList>
    </citation>
    <scope>NUCLEOTIDE SEQUENCE</scope>
    <source>
        <strain evidence="1">NBC_00093</strain>
    </source>
</reference>
<sequence>MAEIDMPGDEVARVRDLLGRVMELVETRASGFDAADVGPPLAGSGENFDDKWNDGRFQLKRNGKVLRDACEAIVKAFEDADRDMGQQLKEGNGQ</sequence>
<evidence type="ECO:0000313" key="1">
    <source>
        <dbReference type="EMBL" id="WTT16783.1"/>
    </source>
</evidence>
<proteinExistence type="predicted"/>
<gene>
    <name evidence="1" type="ORF">OHA22_15245</name>
</gene>
<name>A0AAU1ZWH1_9ACTN</name>